<dbReference type="InterPro" id="IPR004498">
    <property type="entry name" value="Ribosomal_PrmA_MeTrfase"/>
</dbReference>
<dbReference type="Gene3D" id="3.40.50.150">
    <property type="entry name" value="Vaccinia Virus protein VP39"/>
    <property type="match status" value="1"/>
</dbReference>
<dbReference type="AlphaFoldDB" id="N8VDJ6"/>
<comment type="function">
    <text evidence="6">Methylates ribosomal protein L11.</text>
</comment>
<organism evidence="7 8">
    <name type="scientific">Acinetobacter variabilis</name>
    <dbReference type="NCBI Taxonomy" id="70346"/>
    <lineage>
        <taxon>Bacteria</taxon>
        <taxon>Pseudomonadati</taxon>
        <taxon>Pseudomonadota</taxon>
        <taxon>Gammaproteobacteria</taxon>
        <taxon>Moraxellales</taxon>
        <taxon>Moraxellaceae</taxon>
        <taxon>Acinetobacter</taxon>
    </lineage>
</organism>
<evidence type="ECO:0000256" key="4">
    <source>
        <dbReference type="ARBA" id="ARBA00022679"/>
    </source>
</evidence>
<dbReference type="Proteomes" id="UP000013070">
    <property type="component" value="Unassembled WGS sequence"/>
</dbReference>
<feature type="binding site" evidence="6">
    <location>
        <position position="225"/>
    </location>
    <ligand>
        <name>S-adenosyl-L-methionine</name>
        <dbReference type="ChEBI" id="CHEBI:59789"/>
    </ligand>
</feature>
<sequence length="336" mass="37862">MRKHPFYLTPSQEDHTFKPNFRYNSFLKKCIKVISVKWLQIHITVDQAQVDFTETLLSSLGAVSVTLDDAENQDLLEPLPGETPLWNKVIVTGIYAQEDDEEEIDVAALETFIRAQLPEAPIRHEFLEDQAWERTWMDAYEPIQISEKFWIVPEWMQAPEADAVNIKLDPGLAFGTGNHASTFLCLQWLGKTDVKDKIVIDYGCGSGILAVAALLLGAKYAYATDIDPQAVLATKQNAELNGVLDRLYVGLPEEFNAELGEQKADVFVANILAGPLMMLEPEFAELVKPEAEFALAGVIEEQVADVTSIYSKHFDILEVEKRDEHWCRISGKRHKN</sequence>
<dbReference type="EC" id="2.1.1.-" evidence="6"/>
<dbReference type="CDD" id="cd02440">
    <property type="entry name" value="AdoMet_MTases"/>
    <property type="match status" value="1"/>
</dbReference>
<dbReference type="PANTHER" id="PTHR43648:SF1">
    <property type="entry name" value="ELECTRON TRANSFER FLAVOPROTEIN BETA SUBUNIT LYSINE METHYLTRANSFERASE"/>
    <property type="match status" value="1"/>
</dbReference>
<keyword evidence="7" id="KW-0689">Ribosomal protein</keyword>
<keyword evidence="2 6" id="KW-0963">Cytoplasm</keyword>
<evidence type="ECO:0000256" key="3">
    <source>
        <dbReference type="ARBA" id="ARBA00022603"/>
    </source>
</evidence>
<dbReference type="GO" id="GO:0005840">
    <property type="term" value="C:ribosome"/>
    <property type="evidence" value="ECO:0007669"/>
    <property type="project" value="UniProtKB-KW"/>
</dbReference>
<evidence type="ECO:0000256" key="6">
    <source>
        <dbReference type="HAMAP-Rule" id="MF_00735"/>
    </source>
</evidence>
<dbReference type="GO" id="GO:0032259">
    <property type="term" value="P:methylation"/>
    <property type="evidence" value="ECO:0007669"/>
    <property type="project" value="UniProtKB-KW"/>
</dbReference>
<dbReference type="InterPro" id="IPR050078">
    <property type="entry name" value="Ribosomal_L11_MeTrfase_PrmA"/>
</dbReference>
<feature type="binding site" evidence="6">
    <location>
        <position position="182"/>
    </location>
    <ligand>
        <name>S-adenosyl-L-methionine</name>
        <dbReference type="ChEBI" id="CHEBI:59789"/>
    </ligand>
</feature>
<proteinExistence type="inferred from homology"/>
<evidence type="ECO:0000256" key="2">
    <source>
        <dbReference type="ARBA" id="ARBA00022490"/>
    </source>
</evidence>
<reference evidence="7 8" key="1">
    <citation type="submission" date="2013-02" db="EMBL/GenBank/DDBJ databases">
        <title>The Genome Sequence of Acinetobacter sp. NIPH 899.</title>
        <authorList>
            <consortium name="The Broad Institute Genome Sequencing Platform"/>
            <consortium name="The Broad Institute Genome Sequencing Center for Infectious Disease"/>
            <person name="Cerqueira G."/>
            <person name="Feldgarden M."/>
            <person name="Courvalin P."/>
            <person name="Perichon B."/>
            <person name="Grillot-Courvalin C."/>
            <person name="Clermont D."/>
            <person name="Rocha E."/>
            <person name="Yoon E.-J."/>
            <person name="Nemec A."/>
            <person name="Walker B."/>
            <person name="Young S.K."/>
            <person name="Zeng Q."/>
            <person name="Gargeya S."/>
            <person name="Fitzgerald M."/>
            <person name="Haas B."/>
            <person name="Abouelleil A."/>
            <person name="Alvarado L."/>
            <person name="Arachchi H.M."/>
            <person name="Berlin A.M."/>
            <person name="Chapman S.B."/>
            <person name="Dewar J."/>
            <person name="Goldberg J."/>
            <person name="Griggs A."/>
            <person name="Gujja S."/>
            <person name="Hansen M."/>
            <person name="Howarth C."/>
            <person name="Imamovic A."/>
            <person name="Larimer J."/>
            <person name="McCowan C."/>
            <person name="Murphy C."/>
            <person name="Neiman D."/>
            <person name="Pearson M."/>
            <person name="Priest M."/>
            <person name="Roberts A."/>
            <person name="Saif S."/>
            <person name="Shea T."/>
            <person name="Sisk P."/>
            <person name="Sykes S."/>
            <person name="Wortman J."/>
            <person name="Nusbaum C."/>
            <person name="Birren B."/>
        </authorList>
    </citation>
    <scope>NUCLEOTIDE SEQUENCE [LARGE SCALE GENOMIC DNA]</scope>
    <source>
        <strain evidence="7 8">NIPH 899</strain>
    </source>
</reference>
<evidence type="ECO:0000313" key="8">
    <source>
        <dbReference type="Proteomes" id="UP000013070"/>
    </source>
</evidence>
<keyword evidence="8" id="KW-1185">Reference proteome</keyword>
<dbReference type="NCBIfam" id="TIGR00406">
    <property type="entry name" value="prmA"/>
    <property type="match status" value="1"/>
</dbReference>
<keyword evidence="5 6" id="KW-0949">S-adenosyl-L-methionine</keyword>
<dbReference type="eggNOG" id="COG2264">
    <property type="taxonomic scope" value="Bacteria"/>
</dbReference>
<dbReference type="InterPro" id="IPR029063">
    <property type="entry name" value="SAM-dependent_MTases_sf"/>
</dbReference>
<dbReference type="HOGENOM" id="CLU_049382_4_1_6"/>
<evidence type="ECO:0000256" key="1">
    <source>
        <dbReference type="ARBA" id="ARBA00009741"/>
    </source>
</evidence>
<comment type="similarity">
    <text evidence="1 6">Belongs to the methyltransferase superfamily. PrmA family.</text>
</comment>
<evidence type="ECO:0000256" key="5">
    <source>
        <dbReference type="ARBA" id="ARBA00022691"/>
    </source>
</evidence>
<dbReference type="SUPFAM" id="SSF53335">
    <property type="entry name" value="S-adenosyl-L-methionine-dependent methyltransferases"/>
    <property type="match status" value="1"/>
</dbReference>
<keyword evidence="7" id="KW-0687">Ribonucleoprotein</keyword>
<keyword evidence="3 6" id="KW-0489">Methyltransferase</keyword>
<dbReference type="Pfam" id="PF06325">
    <property type="entry name" value="PrmA"/>
    <property type="match status" value="1"/>
</dbReference>
<protein>
    <recommendedName>
        <fullName evidence="6">Ribosomal protein L11 methyltransferase</fullName>
        <shortName evidence="6">L11 Mtase</shortName>
        <ecNumber evidence="6">2.1.1.-</ecNumber>
    </recommendedName>
</protein>
<dbReference type="PIRSF" id="PIRSF000401">
    <property type="entry name" value="RPL11_MTase"/>
    <property type="match status" value="1"/>
</dbReference>
<gene>
    <name evidence="6" type="primary">prmA</name>
    <name evidence="7" type="ORF">F969_03383</name>
</gene>
<keyword evidence="4 6" id="KW-0808">Transferase</keyword>
<accession>N8VDJ6</accession>
<comment type="caution">
    <text evidence="7">The sequence shown here is derived from an EMBL/GenBank/DDBJ whole genome shotgun (WGS) entry which is preliminary data.</text>
</comment>
<comment type="subcellular location">
    <subcellularLocation>
        <location evidence="6">Cytoplasm</location>
    </subcellularLocation>
</comment>
<dbReference type="PANTHER" id="PTHR43648">
    <property type="entry name" value="ELECTRON TRANSFER FLAVOPROTEIN BETA SUBUNIT LYSINE METHYLTRANSFERASE"/>
    <property type="match status" value="1"/>
</dbReference>
<dbReference type="GO" id="GO:0016279">
    <property type="term" value="F:protein-lysine N-methyltransferase activity"/>
    <property type="evidence" value="ECO:0007669"/>
    <property type="project" value="TreeGrafter"/>
</dbReference>
<feature type="binding site" evidence="6">
    <location>
        <position position="270"/>
    </location>
    <ligand>
        <name>S-adenosyl-L-methionine</name>
        <dbReference type="ChEBI" id="CHEBI:59789"/>
    </ligand>
</feature>
<dbReference type="PATRIC" id="fig|1217710.3.peg.3254"/>
<comment type="catalytic activity">
    <reaction evidence="6">
        <text>L-lysyl-[protein] + 3 S-adenosyl-L-methionine = N(6),N(6),N(6)-trimethyl-L-lysyl-[protein] + 3 S-adenosyl-L-homocysteine + 3 H(+)</text>
        <dbReference type="Rhea" id="RHEA:54192"/>
        <dbReference type="Rhea" id="RHEA-COMP:9752"/>
        <dbReference type="Rhea" id="RHEA-COMP:13826"/>
        <dbReference type="ChEBI" id="CHEBI:15378"/>
        <dbReference type="ChEBI" id="CHEBI:29969"/>
        <dbReference type="ChEBI" id="CHEBI:57856"/>
        <dbReference type="ChEBI" id="CHEBI:59789"/>
        <dbReference type="ChEBI" id="CHEBI:61961"/>
    </reaction>
</comment>
<name>N8VDJ6_9GAMM</name>
<dbReference type="GO" id="GO:0005829">
    <property type="term" value="C:cytosol"/>
    <property type="evidence" value="ECO:0007669"/>
    <property type="project" value="TreeGrafter"/>
</dbReference>
<dbReference type="HAMAP" id="MF_00735">
    <property type="entry name" value="Methyltr_PrmA"/>
    <property type="match status" value="1"/>
</dbReference>
<evidence type="ECO:0000313" key="7">
    <source>
        <dbReference type="EMBL" id="ENU97665.1"/>
    </source>
</evidence>
<feature type="binding site" evidence="6">
    <location>
        <position position="203"/>
    </location>
    <ligand>
        <name>S-adenosyl-L-methionine</name>
        <dbReference type="ChEBI" id="CHEBI:59789"/>
    </ligand>
</feature>
<dbReference type="EMBL" id="APPE01000082">
    <property type="protein sequence ID" value="ENU97665.1"/>
    <property type="molecule type" value="Genomic_DNA"/>
</dbReference>